<feature type="domain" description="NIPSNAP" evidence="2">
    <location>
        <begin position="3"/>
        <end position="102"/>
    </location>
</feature>
<dbReference type="InterPro" id="IPR012577">
    <property type="entry name" value="NIPSNAP"/>
</dbReference>
<protein>
    <recommendedName>
        <fullName evidence="2">NIPSNAP domain-containing protein</fullName>
    </recommendedName>
</protein>
<dbReference type="EMBL" id="JPQT01000183">
    <property type="protein sequence ID" value="KFE43923.1"/>
    <property type="molecule type" value="Genomic_DNA"/>
</dbReference>
<evidence type="ECO:0000313" key="4">
    <source>
        <dbReference type="Proteomes" id="UP000028643"/>
    </source>
</evidence>
<dbReference type="PATRIC" id="fig|317.174.peg.6374"/>
<gene>
    <name evidence="3" type="ORF">IV02_31240</name>
</gene>
<dbReference type="InterPro" id="IPR051557">
    <property type="entry name" value="NipSnap_domain"/>
</dbReference>
<evidence type="ECO:0000256" key="1">
    <source>
        <dbReference type="ARBA" id="ARBA00005291"/>
    </source>
</evidence>
<evidence type="ECO:0000259" key="2">
    <source>
        <dbReference type="Pfam" id="PF07978"/>
    </source>
</evidence>
<reference evidence="3 4" key="1">
    <citation type="submission" date="2014-07" db="EMBL/GenBank/DDBJ databases">
        <title>Draft Genome Sequences of Environmental Pseudomonas syringae strains.</title>
        <authorList>
            <person name="Baltrus D.A."/>
            <person name="Berge O."/>
            <person name="Morris C."/>
        </authorList>
    </citation>
    <scope>NUCLEOTIDE SEQUENCE [LARGE SCALE GENOMIC DNA]</scope>
    <source>
        <strain evidence="3 4">CEB003</strain>
    </source>
</reference>
<comment type="similarity">
    <text evidence="1">Belongs to the NipSnap family.</text>
</comment>
<evidence type="ECO:0000313" key="3">
    <source>
        <dbReference type="EMBL" id="KFE43923.1"/>
    </source>
</evidence>
<dbReference type="PANTHER" id="PTHR21017">
    <property type="entry name" value="NIPSNAP-RELATED"/>
    <property type="match status" value="1"/>
</dbReference>
<dbReference type="AlphaFoldDB" id="A0A085UL60"/>
<comment type="caution">
    <text evidence="3">The sequence shown here is derived from an EMBL/GenBank/DDBJ whole genome shotgun (WGS) entry which is preliminary data.</text>
</comment>
<name>A0A085UL60_PSESX</name>
<accession>A0A085UL60</accession>
<dbReference type="SUPFAM" id="SSF54909">
    <property type="entry name" value="Dimeric alpha+beta barrel"/>
    <property type="match status" value="1"/>
</dbReference>
<dbReference type="RefSeq" id="WP_020294286.1">
    <property type="nucleotide sequence ID" value="NZ_JPQT01000183.1"/>
</dbReference>
<organism evidence="3 4">
    <name type="scientific">Pseudomonas syringae</name>
    <dbReference type="NCBI Taxonomy" id="317"/>
    <lineage>
        <taxon>Bacteria</taxon>
        <taxon>Pseudomonadati</taxon>
        <taxon>Pseudomonadota</taxon>
        <taxon>Gammaproteobacteria</taxon>
        <taxon>Pseudomonadales</taxon>
        <taxon>Pseudomonadaceae</taxon>
        <taxon>Pseudomonas</taxon>
    </lineage>
</organism>
<dbReference type="Gene3D" id="3.30.70.100">
    <property type="match status" value="1"/>
</dbReference>
<dbReference type="Pfam" id="PF07978">
    <property type="entry name" value="NIPSNAP"/>
    <property type="match status" value="1"/>
</dbReference>
<dbReference type="InterPro" id="IPR011008">
    <property type="entry name" value="Dimeric_a/b-barrel"/>
</dbReference>
<dbReference type="PANTHER" id="PTHR21017:SF17">
    <property type="entry name" value="PROTEIN NIPSNAP"/>
    <property type="match status" value="1"/>
</dbReference>
<sequence>MLYDVRTYTCRPGTTKKHLALYAEHGYEIQSRHLGKPLAYLQTESGNINSYMHIWVYESAADRDAKRKALQNDPAWSVYLTKSAEAAYLISQENRLMSPTPFFKP</sequence>
<proteinExistence type="inferred from homology"/>
<dbReference type="Proteomes" id="UP000028643">
    <property type="component" value="Unassembled WGS sequence"/>
</dbReference>